<evidence type="ECO:0000313" key="2">
    <source>
        <dbReference type="EMBL" id="EFJ52347.1"/>
    </source>
</evidence>
<feature type="region of interest" description="Disordered" evidence="1">
    <location>
        <begin position="34"/>
        <end position="85"/>
    </location>
</feature>
<organism evidence="3">
    <name type="scientific">Volvox carteri f. nagariensis</name>
    <dbReference type="NCBI Taxonomy" id="3068"/>
    <lineage>
        <taxon>Eukaryota</taxon>
        <taxon>Viridiplantae</taxon>
        <taxon>Chlorophyta</taxon>
        <taxon>core chlorophytes</taxon>
        <taxon>Chlorophyceae</taxon>
        <taxon>CS clade</taxon>
        <taxon>Chlamydomonadales</taxon>
        <taxon>Volvocaceae</taxon>
        <taxon>Volvox</taxon>
    </lineage>
</organism>
<sequence length="464" mass="46310">MAAEVVAQLAEDLGAVLTETELLEYIQEALEYGTRQQPSMRQPQPQLPQSQQPPSQQPWAQQQQQQPQRCNSSSEGWGGGCQQSERRFGGSEVAIRLPSQGNLARVYGREAQAAYMTLVSNLVQQSDEQQHELDSVVSELSRVVEENKLLRVQLAVAAAGGGGGAGNGAEGPTFREQYGIAGAPPPRPAGAAAAKRQRTAATAAPGELLQLQLQGAAAEGLAVAPLSQLLPPSPQPLLLLPPPTRPAVLMSSQASLGYNGSSSDKGGNLGGGNNPAGAARPVLLVSGRRGSQALCAGLRVGQAGNPRGAGGAGTMGEVAAAAGDECAAEPSGALHDVGGEVGLGAAASDRSGPGVAGGGVVGGVGVGGVGAGGVVVVVGGGGGTVLFEKGTPGPGTEPLQPQLPSQPGLKKEEEEEGGDGVGVGAGVGATGVPVQRDPSRVGVTIRKGGQSGGRGGFMRRAPVR</sequence>
<protein>
    <submittedName>
        <fullName evidence="2">Uncharacterized protein</fullName>
    </submittedName>
</protein>
<evidence type="ECO:0000313" key="3">
    <source>
        <dbReference type="Proteomes" id="UP000001058"/>
    </source>
</evidence>
<dbReference type="OrthoDB" id="553048at2759"/>
<feature type="region of interest" description="Disordered" evidence="1">
    <location>
        <begin position="389"/>
        <end position="464"/>
    </location>
</feature>
<dbReference type="AlphaFoldDB" id="D8TJC2"/>
<dbReference type="KEGG" id="vcn:VOLCADRAFT_86689"/>
<reference evidence="2 3" key="1">
    <citation type="journal article" date="2010" name="Science">
        <title>Genomic analysis of organismal complexity in the multicellular green alga Volvox carteri.</title>
        <authorList>
            <person name="Prochnik S.E."/>
            <person name="Umen J."/>
            <person name="Nedelcu A.M."/>
            <person name="Hallmann A."/>
            <person name="Miller S.M."/>
            <person name="Nishii I."/>
            <person name="Ferris P."/>
            <person name="Kuo A."/>
            <person name="Mitros T."/>
            <person name="Fritz-Laylin L.K."/>
            <person name="Hellsten U."/>
            <person name="Chapman J."/>
            <person name="Simakov O."/>
            <person name="Rensing S.A."/>
            <person name="Terry A."/>
            <person name="Pangilinan J."/>
            <person name="Kapitonov V."/>
            <person name="Jurka J."/>
            <person name="Salamov A."/>
            <person name="Shapiro H."/>
            <person name="Schmutz J."/>
            <person name="Grimwood J."/>
            <person name="Lindquist E."/>
            <person name="Lucas S."/>
            <person name="Grigoriev I.V."/>
            <person name="Schmitt R."/>
            <person name="Kirk D."/>
            <person name="Rokhsar D.S."/>
        </authorList>
    </citation>
    <scope>NUCLEOTIDE SEQUENCE [LARGE SCALE GENOMIC DNA]</scope>
    <source>
        <strain evidence="3">f. Nagariensis / Eve</strain>
    </source>
</reference>
<feature type="compositionally biased region" description="Gly residues" evidence="1">
    <location>
        <begin position="419"/>
        <end position="429"/>
    </location>
</feature>
<evidence type="ECO:0000256" key="1">
    <source>
        <dbReference type="SAM" id="MobiDB-lite"/>
    </source>
</evidence>
<gene>
    <name evidence="2" type="ORF">VOLCADRAFT_86689</name>
</gene>
<feature type="compositionally biased region" description="Low complexity" evidence="1">
    <location>
        <begin position="398"/>
        <end position="408"/>
    </location>
</feature>
<dbReference type="GeneID" id="9617736"/>
<dbReference type="InParanoid" id="D8TJC2"/>
<feature type="compositionally biased region" description="Low complexity" evidence="1">
    <location>
        <begin position="36"/>
        <end position="68"/>
    </location>
</feature>
<keyword evidence="3" id="KW-1185">Reference proteome</keyword>
<dbReference type="RefSeq" id="XP_002946420.1">
    <property type="nucleotide sequence ID" value="XM_002946374.1"/>
</dbReference>
<accession>D8TJC2</accession>
<dbReference type="Proteomes" id="UP000001058">
    <property type="component" value="Unassembled WGS sequence"/>
</dbReference>
<proteinExistence type="predicted"/>
<dbReference type="EMBL" id="GL378324">
    <property type="protein sequence ID" value="EFJ52347.1"/>
    <property type="molecule type" value="Genomic_DNA"/>
</dbReference>
<name>D8TJC2_VOLCA</name>
<feature type="region of interest" description="Disordered" evidence="1">
    <location>
        <begin position="255"/>
        <end position="274"/>
    </location>
</feature>